<organism evidence="1">
    <name type="scientific">Trepomonas sp. PC1</name>
    <dbReference type="NCBI Taxonomy" id="1076344"/>
    <lineage>
        <taxon>Eukaryota</taxon>
        <taxon>Metamonada</taxon>
        <taxon>Diplomonadida</taxon>
        <taxon>Hexamitidae</taxon>
        <taxon>Hexamitinae</taxon>
        <taxon>Trepomonas</taxon>
    </lineage>
</organism>
<reference evidence="1" key="1">
    <citation type="submission" date="2015-07" db="EMBL/GenBank/DDBJ databases">
        <title>Adaptation to a free-living lifestyle via gene acquisitions in the diplomonad Trepomonas sp. PC1.</title>
        <authorList>
            <person name="Xu F."/>
            <person name="Jerlstrom-Hultqvist J."/>
            <person name="Kolisko M."/>
            <person name="Simpson A.G.B."/>
            <person name="Roger A.J."/>
            <person name="Svard S.G."/>
            <person name="Andersson J.O."/>
        </authorList>
    </citation>
    <scope>NUCLEOTIDE SEQUENCE</scope>
    <source>
        <strain evidence="1">PC1</strain>
    </source>
</reference>
<dbReference type="AlphaFoldDB" id="A0A146JZK8"/>
<name>A0A146JZK8_9EUKA</name>
<sequence length="359" mass="41264">PCGDEIMKYIPNETEIKILHHGAETIVQTPEIHENKLYITQSGQVYFRSIEDYYSVDHLQVKYNLCALKDNKAVVVVHDMQLFDIMTIIEGELCGMCADLVYKLENSKFVPIGGIQLTHDQFVQLVQKGDSSFLTFSLLKPPRHFSFQYTYEDTTYTYLENNLLKFCDQRKSGKPLMVDETKLVVSMTRTETNFDPVFLSQKFLQVKNKIFGFVGLQLNPRQFVELSGDSYKVLFTVPDFLYQNTTLAVSDDKIQLKQKIYSDYTEQLTDHGEFYQQAINAGEVVFNEKNESIQLQNAPKPLLQMHGIDFYCQHAIYKGKVVQLPLQLKKDQEVKIVQGNVVNVDGFEMDIGELKTLVG</sequence>
<accession>A0A146JZK8</accession>
<dbReference type="EMBL" id="GDID01007471">
    <property type="protein sequence ID" value="JAP89135.1"/>
    <property type="molecule type" value="Transcribed_RNA"/>
</dbReference>
<gene>
    <name evidence="1" type="ORF">TPC1_31370</name>
</gene>
<evidence type="ECO:0000313" key="1">
    <source>
        <dbReference type="EMBL" id="JAP89135.1"/>
    </source>
</evidence>
<feature type="non-terminal residue" evidence="1">
    <location>
        <position position="1"/>
    </location>
</feature>
<protein>
    <submittedName>
        <fullName evidence="1">Uncharacterized protein</fullName>
    </submittedName>
</protein>
<proteinExistence type="predicted"/>